<keyword evidence="1" id="KW-0808">Transferase</keyword>
<dbReference type="Pfam" id="PF07730">
    <property type="entry name" value="HisKA_3"/>
    <property type="match status" value="1"/>
</dbReference>
<dbReference type="InterPro" id="IPR036890">
    <property type="entry name" value="HATPase_C_sf"/>
</dbReference>
<dbReference type="InterPro" id="IPR003018">
    <property type="entry name" value="GAF"/>
</dbReference>
<feature type="domain" description="GAF" evidence="5">
    <location>
        <begin position="46"/>
        <end position="197"/>
    </location>
</feature>
<organism evidence="7 8">
    <name type="scientific">Aquibaculum arenosum</name>
    <dbReference type="NCBI Taxonomy" id="3032591"/>
    <lineage>
        <taxon>Bacteria</taxon>
        <taxon>Pseudomonadati</taxon>
        <taxon>Pseudomonadota</taxon>
        <taxon>Alphaproteobacteria</taxon>
        <taxon>Rhodospirillales</taxon>
        <taxon>Rhodovibrionaceae</taxon>
        <taxon>Aquibaculum</taxon>
    </lineage>
</organism>
<evidence type="ECO:0000259" key="6">
    <source>
        <dbReference type="SMART" id="SM00387"/>
    </source>
</evidence>
<dbReference type="EMBL" id="JARHUD010000009">
    <property type="protein sequence ID" value="MDF2097057.1"/>
    <property type="molecule type" value="Genomic_DNA"/>
</dbReference>
<feature type="domain" description="Histidine kinase/HSP90-like ATPase" evidence="6">
    <location>
        <begin position="332"/>
        <end position="425"/>
    </location>
</feature>
<dbReference type="SMART" id="SM00387">
    <property type="entry name" value="HATPase_c"/>
    <property type="match status" value="1"/>
</dbReference>
<evidence type="ECO:0000256" key="2">
    <source>
        <dbReference type="ARBA" id="ARBA00022777"/>
    </source>
</evidence>
<name>A0ABT5YQ98_9PROT</name>
<evidence type="ECO:0000256" key="3">
    <source>
        <dbReference type="ARBA" id="ARBA00023012"/>
    </source>
</evidence>
<evidence type="ECO:0000259" key="5">
    <source>
        <dbReference type="SMART" id="SM00065"/>
    </source>
</evidence>
<evidence type="ECO:0000256" key="1">
    <source>
        <dbReference type="ARBA" id="ARBA00022679"/>
    </source>
</evidence>
<sequence>MKALAGRAAGAGQKQDSRVHRRSRVAPAVLIDHYLEISRLLAGQLDFGAAIHAVSAEVAHILPHDHLDVCLMTPEGACHTAYESGIRTLWSEMQAEPVTNSPIRMLLWGEVDHLLTDDACVDPRFHFPGALTRPILENALRSRVHVPMKVQGEIIGALSCSSREAGLYGMEEVAYARAVADMLSPYFFALQAAERAQRSAIVEAEVRAREEGLRLGALKLTEALEQERQRIGMDLHDQTLADLTRLTRRVESLSRTGDITAEALEPLSRSLQDCMQDLRNIIEQARPSVLQLFGLGQAVENHLERSVRDSGLAVTWEVSDETDGACDTLDPSVSIALFRIAQEAINNAVRHAAPAHIHVRLLLRPDGLTLDILDNGEGAGAQQRRQGGGIDNMMTRARLISARFSLSSGSGGKGTQVRVVLPPAAVRGGAS</sequence>
<dbReference type="CDD" id="cd16917">
    <property type="entry name" value="HATPase_UhpB-NarQ-NarX-like"/>
    <property type="match status" value="1"/>
</dbReference>
<comment type="caution">
    <text evidence="7">The sequence shown here is derived from an EMBL/GenBank/DDBJ whole genome shotgun (WGS) entry which is preliminary data.</text>
</comment>
<dbReference type="InterPro" id="IPR011712">
    <property type="entry name" value="Sig_transdc_His_kin_sub3_dim/P"/>
</dbReference>
<proteinExistence type="predicted"/>
<reference evidence="7 8" key="1">
    <citation type="submission" date="2023-03" db="EMBL/GenBank/DDBJ databases">
        <title>Fodinicurvata sp. CAU 1616 isolated from sea sendiment.</title>
        <authorList>
            <person name="Kim W."/>
        </authorList>
    </citation>
    <scope>NUCLEOTIDE SEQUENCE [LARGE SCALE GENOMIC DNA]</scope>
    <source>
        <strain evidence="7 8">CAU 1616</strain>
    </source>
</reference>
<dbReference type="Proteomes" id="UP001215503">
    <property type="component" value="Unassembled WGS sequence"/>
</dbReference>
<protein>
    <submittedName>
        <fullName evidence="7">Histidine kinase</fullName>
    </submittedName>
</protein>
<keyword evidence="8" id="KW-1185">Reference proteome</keyword>
<dbReference type="Pfam" id="PF02518">
    <property type="entry name" value="HATPase_c"/>
    <property type="match status" value="1"/>
</dbReference>
<dbReference type="InterPro" id="IPR050482">
    <property type="entry name" value="Sensor_HK_TwoCompSys"/>
</dbReference>
<feature type="region of interest" description="Disordered" evidence="4">
    <location>
        <begin position="1"/>
        <end position="20"/>
    </location>
</feature>
<dbReference type="RefSeq" id="WP_275823830.1">
    <property type="nucleotide sequence ID" value="NZ_JARHUD010000009.1"/>
</dbReference>
<gene>
    <name evidence="7" type="ORF">P2G67_13830</name>
</gene>
<dbReference type="SUPFAM" id="SSF55781">
    <property type="entry name" value="GAF domain-like"/>
    <property type="match status" value="1"/>
</dbReference>
<dbReference type="InterPro" id="IPR029016">
    <property type="entry name" value="GAF-like_dom_sf"/>
</dbReference>
<dbReference type="GO" id="GO:0016301">
    <property type="term" value="F:kinase activity"/>
    <property type="evidence" value="ECO:0007669"/>
    <property type="project" value="UniProtKB-KW"/>
</dbReference>
<accession>A0ABT5YQ98</accession>
<dbReference type="InterPro" id="IPR003594">
    <property type="entry name" value="HATPase_dom"/>
</dbReference>
<evidence type="ECO:0000256" key="4">
    <source>
        <dbReference type="SAM" id="MobiDB-lite"/>
    </source>
</evidence>
<dbReference type="Gene3D" id="3.30.565.10">
    <property type="entry name" value="Histidine kinase-like ATPase, C-terminal domain"/>
    <property type="match status" value="1"/>
</dbReference>
<keyword evidence="2 7" id="KW-0418">Kinase</keyword>
<evidence type="ECO:0000313" key="7">
    <source>
        <dbReference type="EMBL" id="MDF2097057.1"/>
    </source>
</evidence>
<dbReference type="PANTHER" id="PTHR24421">
    <property type="entry name" value="NITRATE/NITRITE SENSOR PROTEIN NARX-RELATED"/>
    <property type="match status" value="1"/>
</dbReference>
<evidence type="ECO:0000313" key="8">
    <source>
        <dbReference type="Proteomes" id="UP001215503"/>
    </source>
</evidence>
<dbReference type="SUPFAM" id="SSF55874">
    <property type="entry name" value="ATPase domain of HSP90 chaperone/DNA topoisomerase II/histidine kinase"/>
    <property type="match status" value="1"/>
</dbReference>
<keyword evidence="3" id="KW-0902">Two-component regulatory system</keyword>
<dbReference type="Gene3D" id="3.30.450.40">
    <property type="match status" value="1"/>
</dbReference>
<dbReference type="SMART" id="SM00065">
    <property type="entry name" value="GAF"/>
    <property type="match status" value="1"/>
</dbReference>